<dbReference type="Gene3D" id="3.30.200.20">
    <property type="entry name" value="Phosphorylase Kinase, domain 1"/>
    <property type="match status" value="1"/>
</dbReference>
<dbReference type="EnsemblPlants" id="Zm00001eb276670_T001">
    <property type="protein sequence ID" value="Zm00001eb276670_P001"/>
    <property type="gene ID" value="Zm00001eb276670"/>
</dbReference>
<evidence type="ECO:0000313" key="8">
    <source>
        <dbReference type="EnsemblPlants" id="Zm00001eb276670_P001"/>
    </source>
</evidence>
<name>A0A804PYA3_MAIZE</name>
<dbReference type="InterPro" id="IPR000719">
    <property type="entry name" value="Prot_kinase_dom"/>
</dbReference>
<protein>
    <recommendedName>
        <fullName evidence="7">Protein kinase domain-containing protein</fullName>
    </recommendedName>
</protein>
<dbReference type="Proteomes" id="UP000007305">
    <property type="component" value="Chromosome 6"/>
</dbReference>
<evidence type="ECO:0000256" key="5">
    <source>
        <dbReference type="ARBA" id="ARBA00023136"/>
    </source>
</evidence>
<organism evidence="8 9">
    <name type="scientific">Zea mays</name>
    <name type="common">Maize</name>
    <dbReference type="NCBI Taxonomy" id="4577"/>
    <lineage>
        <taxon>Eukaryota</taxon>
        <taxon>Viridiplantae</taxon>
        <taxon>Streptophyta</taxon>
        <taxon>Embryophyta</taxon>
        <taxon>Tracheophyta</taxon>
        <taxon>Spermatophyta</taxon>
        <taxon>Magnoliopsida</taxon>
        <taxon>Liliopsida</taxon>
        <taxon>Poales</taxon>
        <taxon>Poaceae</taxon>
        <taxon>PACMAD clade</taxon>
        <taxon>Panicoideae</taxon>
        <taxon>Andropogonodae</taxon>
        <taxon>Andropogoneae</taxon>
        <taxon>Tripsacinae</taxon>
        <taxon>Zea</taxon>
    </lineage>
</organism>
<dbReference type="GO" id="GO:0016020">
    <property type="term" value="C:membrane"/>
    <property type="evidence" value="ECO:0007669"/>
    <property type="project" value="UniProtKB-SubCell"/>
</dbReference>
<dbReference type="InterPro" id="IPR011009">
    <property type="entry name" value="Kinase-like_dom_sf"/>
</dbReference>
<reference evidence="8" key="3">
    <citation type="submission" date="2021-05" db="UniProtKB">
        <authorList>
            <consortium name="EnsemblPlants"/>
        </authorList>
    </citation>
    <scope>IDENTIFICATION</scope>
    <source>
        <strain evidence="8">cv. B73</strain>
    </source>
</reference>
<keyword evidence="6" id="KW-0067">ATP-binding</keyword>
<dbReference type="PANTHER" id="PTHR47974">
    <property type="entry name" value="OS07G0415500 PROTEIN"/>
    <property type="match status" value="1"/>
</dbReference>
<evidence type="ECO:0000256" key="1">
    <source>
        <dbReference type="ARBA" id="ARBA00004167"/>
    </source>
</evidence>
<reference evidence="8" key="2">
    <citation type="submission" date="2019-07" db="EMBL/GenBank/DDBJ databases">
        <authorList>
            <person name="Seetharam A."/>
            <person name="Woodhouse M."/>
            <person name="Cannon E."/>
        </authorList>
    </citation>
    <scope>NUCLEOTIDE SEQUENCE [LARGE SCALE GENOMIC DNA]</scope>
    <source>
        <strain evidence="8">cv. B73</strain>
    </source>
</reference>
<comment type="subcellular location">
    <subcellularLocation>
        <location evidence="1">Membrane</location>
        <topology evidence="1">Single-pass membrane protein</topology>
    </subcellularLocation>
</comment>
<sequence length="136" mass="15276">MLQLVIIQAFAVLALYKLNLHNLTFLSVDQDLEFELGHVKHFTFHDLQSATDNFNSRNILGQGGFGIVYKGCLRNGTLVAVKRLKDPDVTGEVQFQTEVELIGLAVHRNLLCLYGFCMTSKERLLVYPYMPNGSVA</sequence>
<dbReference type="AlphaFoldDB" id="A0A804PYA3"/>
<dbReference type="InterPro" id="IPR017441">
    <property type="entry name" value="Protein_kinase_ATP_BS"/>
</dbReference>
<evidence type="ECO:0000259" key="7">
    <source>
        <dbReference type="PROSITE" id="PS50011"/>
    </source>
</evidence>
<evidence type="ECO:0000256" key="6">
    <source>
        <dbReference type="PROSITE-ProRule" id="PRU10141"/>
    </source>
</evidence>
<proteinExistence type="predicted"/>
<accession>A0A804PYA3</accession>
<evidence type="ECO:0000313" key="9">
    <source>
        <dbReference type="Proteomes" id="UP000007305"/>
    </source>
</evidence>
<feature type="binding site" evidence="6">
    <location>
        <position position="82"/>
    </location>
    <ligand>
        <name>ATP</name>
        <dbReference type="ChEBI" id="CHEBI:30616"/>
    </ligand>
</feature>
<dbReference type="Pfam" id="PF07714">
    <property type="entry name" value="PK_Tyr_Ser-Thr"/>
    <property type="match status" value="1"/>
</dbReference>
<dbReference type="SUPFAM" id="SSF56112">
    <property type="entry name" value="Protein kinase-like (PK-like)"/>
    <property type="match status" value="1"/>
</dbReference>
<feature type="domain" description="Protein kinase" evidence="7">
    <location>
        <begin position="54"/>
        <end position="136"/>
    </location>
</feature>
<dbReference type="InParanoid" id="A0A804PYA3"/>
<evidence type="ECO:0000256" key="2">
    <source>
        <dbReference type="ARBA" id="ARBA00022692"/>
    </source>
</evidence>
<keyword evidence="4" id="KW-1133">Transmembrane helix</keyword>
<dbReference type="PANTHER" id="PTHR47974:SF9">
    <property type="entry name" value="RECEPTOR-LIKE SERINE_THREONINE-PROTEIN KINASE"/>
    <property type="match status" value="1"/>
</dbReference>
<keyword evidence="6" id="KW-0547">Nucleotide-binding</keyword>
<dbReference type="PROSITE" id="PS50011">
    <property type="entry name" value="PROTEIN_KINASE_DOM"/>
    <property type="match status" value="1"/>
</dbReference>
<evidence type="ECO:0000256" key="4">
    <source>
        <dbReference type="ARBA" id="ARBA00022989"/>
    </source>
</evidence>
<keyword evidence="3" id="KW-0732">Signal</keyword>
<keyword evidence="2" id="KW-0812">Transmembrane</keyword>
<reference evidence="9" key="1">
    <citation type="journal article" date="2009" name="Science">
        <title>The B73 maize genome: complexity, diversity, and dynamics.</title>
        <authorList>
            <person name="Schnable P.S."/>
            <person name="Ware D."/>
            <person name="Fulton R.S."/>
            <person name="Stein J.C."/>
            <person name="Wei F."/>
            <person name="Pasternak S."/>
            <person name="Liang C."/>
            <person name="Zhang J."/>
            <person name="Fulton L."/>
            <person name="Graves T.A."/>
            <person name="Minx P."/>
            <person name="Reily A.D."/>
            <person name="Courtney L."/>
            <person name="Kruchowski S.S."/>
            <person name="Tomlinson C."/>
            <person name="Strong C."/>
            <person name="Delehaunty K."/>
            <person name="Fronick C."/>
            <person name="Courtney B."/>
            <person name="Rock S.M."/>
            <person name="Belter E."/>
            <person name="Du F."/>
            <person name="Kim K."/>
            <person name="Abbott R.M."/>
            <person name="Cotton M."/>
            <person name="Levy A."/>
            <person name="Marchetto P."/>
            <person name="Ochoa K."/>
            <person name="Jackson S.M."/>
            <person name="Gillam B."/>
            <person name="Chen W."/>
            <person name="Yan L."/>
            <person name="Higginbotham J."/>
            <person name="Cardenas M."/>
            <person name="Waligorski J."/>
            <person name="Applebaum E."/>
            <person name="Phelps L."/>
            <person name="Falcone J."/>
            <person name="Kanchi K."/>
            <person name="Thane T."/>
            <person name="Scimone A."/>
            <person name="Thane N."/>
            <person name="Henke J."/>
            <person name="Wang T."/>
            <person name="Ruppert J."/>
            <person name="Shah N."/>
            <person name="Rotter K."/>
            <person name="Hodges J."/>
            <person name="Ingenthron E."/>
            <person name="Cordes M."/>
            <person name="Kohlberg S."/>
            <person name="Sgro J."/>
            <person name="Delgado B."/>
            <person name="Mead K."/>
            <person name="Chinwalla A."/>
            <person name="Leonard S."/>
            <person name="Crouse K."/>
            <person name="Collura K."/>
            <person name="Kudrna D."/>
            <person name="Currie J."/>
            <person name="He R."/>
            <person name="Angelova A."/>
            <person name="Rajasekar S."/>
            <person name="Mueller T."/>
            <person name="Lomeli R."/>
            <person name="Scara G."/>
            <person name="Ko A."/>
            <person name="Delaney K."/>
            <person name="Wissotski M."/>
            <person name="Lopez G."/>
            <person name="Campos D."/>
            <person name="Braidotti M."/>
            <person name="Ashley E."/>
            <person name="Golser W."/>
            <person name="Kim H."/>
            <person name="Lee S."/>
            <person name="Lin J."/>
            <person name="Dujmic Z."/>
            <person name="Kim W."/>
            <person name="Talag J."/>
            <person name="Zuccolo A."/>
            <person name="Fan C."/>
            <person name="Sebastian A."/>
            <person name="Kramer M."/>
            <person name="Spiegel L."/>
            <person name="Nascimento L."/>
            <person name="Zutavern T."/>
            <person name="Miller B."/>
            <person name="Ambroise C."/>
            <person name="Muller S."/>
            <person name="Spooner W."/>
            <person name="Narechania A."/>
            <person name="Ren L."/>
            <person name="Wei S."/>
            <person name="Kumari S."/>
            <person name="Faga B."/>
            <person name="Levy M.J."/>
            <person name="McMahan L."/>
            <person name="Van Buren P."/>
            <person name="Vaughn M.W."/>
            <person name="Ying K."/>
            <person name="Yeh C.-T."/>
            <person name="Emrich S.J."/>
            <person name="Jia Y."/>
            <person name="Kalyanaraman A."/>
            <person name="Hsia A.-P."/>
            <person name="Barbazuk W.B."/>
            <person name="Baucom R.S."/>
            <person name="Brutnell T.P."/>
            <person name="Carpita N.C."/>
            <person name="Chaparro C."/>
            <person name="Chia J.-M."/>
            <person name="Deragon J.-M."/>
            <person name="Estill J.C."/>
            <person name="Fu Y."/>
            <person name="Jeddeloh J.A."/>
            <person name="Han Y."/>
            <person name="Lee H."/>
            <person name="Li P."/>
            <person name="Lisch D.R."/>
            <person name="Liu S."/>
            <person name="Liu Z."/>
            <person name="Nagel D.H."/>
            <person name="McCann M.C."/>
            <person name="SanMiguel P."/>
            <person name="Myers A.M."/>
            <person name="Nettleton D."/>
            <person name="Nguyen J."/>
            <person name="Penning B.W."/>
            <person name="Ponnala L."/>
            <person name="Schneider K.L."/>
            <person name="Schwartz D.C."/>
            <person name="Sharma A."/>
            <person name="Soderlund C."/>
            <person name="Springer N.M."/>
            <person name="Sun Q."/>
            <person name="Wang H."/>
            <person name="Waterman M."/>
            <person name="Westerman R."/>
            <person name="Wolfgruber T.K."/>
            <person name="Yang L."/>
            <person name="Yu Y."/>
            <person name="Zhang L."/>
            <person name="Zhou S."/>
            <person name="Zhu Q."/>
            <person name="Bennetzen J.L."/>
            <person name="Dawe R.K."/>
            <person name="Jiang J."/>
            <person name="Jiang N."/>
            <person name="Presting G.G."/>
            <person name="Wessler S.R."/>
            <person name="Aluru S."/>
            <person name="Martienssen R.A."/>
            <person name="Clifton S.W."/>
            <person name="McCombie W.R."/>
            <person name="Wing R.A."/>
            <person name="Wilson R.K."/>
        </authorList>
    </citation>
    <scope>NUCLEOTIDE SEQUENCE [LARGE SCALE GENOMIC DNA]</scope>
    <source>
        <strain evidence="9">cv. B73</strain>
    </source>
</reference>
<dbReference type="PROSITE" id="PS00107">
    <property type="entry name" value="PROTEIN_KINASE_ATP"/>
    <property type="match status" value="1"/>
</dbReference>
<dbReference type="GO" id="GO:0005524">
    <property type="term" value="F:ATP binding"/>
    <property type="evidence" value="ECO:0007669"/>
    <property type="project" value="UniProtKB-UniRule"/>
</dbReference>
<dbReference type="GO" id="GO:0004672">
    <property type="term" value="F:protein kinase activity"/>
    <property type="evidence" value="ECO:0007669"/>
    <property type="project" value="InterPro"/>
</dbReference>
<evidence type="ECO:0000256" key="3">
    <source>
        <dbReference type="ARBA" id="ARBA00022729"/>
    </source>
</evidence>
<keyword evidence="5" id="KW-0472">Membrane</keyword>
<dbReference type="Gramene" id="Zm00001eb276670_T001">
    <property type="protein sequence ID" value="Zm00001eb276670_P001"/>
    <property type="gene ID" value="Zm00001eb276670"/>
</dbReference>
<keyword evidence="9" id="KW-1185">Reference proteome</keyword>
<dbReference type="FunFam" id="3.30.200.20:FF:000015">
    <property type="entry name" value="Somatic embryogenesis receptor kinase 1"/>
    <property type="match status" value="1"/>
</dbReference>
<dbReference type="InterPro" id="IPR001245">
    <property type="entry name" value="Ser-Thr/Tyr_kinase_cat_dom"/>
</dbReference>